<dbReference type="STRING" id="1365950.SAMN05428963_10742"/>
<gene>
    <name evidence="1" type="ORF">SAMN05428963_10742</name>
</gene>
<keyword evidence="2" id="KW-1185">Reference proteome</keyword>
<dbReference type="Proteomes" id="UP000190135">
    <property type="component" value="Unassembled WGS sequence"/>
</dbReference>
<accession>A0A1T4RL85</accession>
<organism evidence="1 2">
    <name type="scientific">Consotaella salsifontis</name>
    <dbReference type="NCBI Taxonomy" id="1365950"/>
    <lineage>
        <taxon>Bacteria</taxon>
        <taxon>Pseudomonadati</taxon>
        <taxon>Pseudomonadota</taxon>
        <taxon>Alphaproteobacteria</taxon>
        <taxon>Hyphomicrobiales</taxon>
        <taxon>Aurantimonadaceae</taxon>
        <taxon>Consotaella</taxon>
    </lineage>
</organism>
<reference evidence="1 2" key="1">
    <citation type="submission" date="2017-02" db="EMBL/GenBank/DDBJ databases">
        <authorList>
            <person name="Peterson S.W."/>
        </authorList>
    </citation>
    <scope>NUCLEOTIDE SEQUENCE [LARGE SCALE GENOMIC DNA]</scope>
    <source>
        <strain evidence="1 2">USBA 369</strain>
    </source>
</reference>
<name>A0A1T4RL85_9HYPH</name>
<evidence type="ECO:0000313" key="2">
    <source>
        <dbReference type="Proteomes" id="UP000190135"/>
    </source>
</evidence>
<sequence length="205" mass="22197">MLPTRLQPRRQLYEPSRSNATNLTHGYEQKDHNIMGTTNTTSAVADFLKTDEATSLLSSAGEHMEMADEVKQGSAWIASLINDASSGAGDKGIFDEIATVTEYLEGAVVDLHAFVDLAHEALGHVALTREALRALAADPTEGNRKKLAIAAGLLEGSSVPMSSEDKQLLRLFLPKCFPRPGITLGNLHFLVNDRRTFKLAAPEAK</sequence>
<evidence type="ECO:0000313" key="1">
    <source>
        <dbReference type="EMBL" id="SKA16713.1"/>
    </source>
</evidence>
<proteinExistence type="predicted"/>
<dbReference type="AlphaFoldDB" id="A0A1T4RL85"/>
<protein>
    <submittedName>
        <fullName evidence="1">Uncharacterized protein</fullName>
    </submittedName>
</protein>
<dbReference type="EMBL" id="FUXL01000007">
    <property type="protein sequence ID" value="SKA16713.1"/>
    <property type="molecule type" value="Genomic_DNA"/>
</dbReference>